<feature type="compositionally biased region" description="Basic and acidic residues" evidence="5">
    <location>
        <begin position="497"/>
        <end position="506"/>
    </location>
</feature>
<dbReference type="EMBL" id="LXJU01000009">
    <property type="protein sequence ID" value="OGE52856.1"/>
    <property type="molecule type" value="Genomic_DNA"/>
</dbReference>
<name>A0A1F5LIF4_PENAI</name>
<comment type="function">
    <text evidence="1">May negatively regulate the SNF1 kinase.</text>
</comment>
<sequence>MGNSQTKESRSAVPSRRRSHQWSPGTSEASSRPYQGSRSARGSRPDLSILGIGSSHDRDVATLEHRRETKQEREARRLEKERVARLKERERSMKEEHVDGGYLVTQGVYVGTEDFNKAVVRQLMIERRLAPFWRGLNDFSESWAEHQLMAAARGMPIPPPDEIPPELEYTLPKAADKTPADAMNIQHLMVPITSRSQSYNSDHSQPCNPAQSLPTASPIASGTSTSPLFRTRAKTLAALTTSSKHNSQTDLTPRELQLPKDPFVNGQPIEVNLYKDASECPICFLYYPPYLNRTRCCDQPICSECFVQIKRPDPHPPEHGEPDPDTPAPAEGEQAEESQLVSGPSSCPFCVQPEFGVTYAPPAFRRGLTYGADPSARSPNFTSPVSSTSSLSSATAAIPGRRRATSLSASDPGVVTTDRIRPDWATKLANARAHAARRSAAATALHTAAYLINPSASGSDSRSFGIGRRGLRRATNGEGYTGRSGSPALNALAFLTERTERTERTTPRTTAQDTDSASAEEGSGNLAAPRSSSRRNRIDDLEEMMMMEAIRLSLASEDERLKREEKEARKEAKKREKEKEKEAKKADKVARKTGLYSNNASTSALDVPGEPALGKATSSSSSVIGEDVIGEEIAAANKGKGVDRASPSTQEPTPLLSNSLAPPDQTPSEPSRPSHLRHVSSASSSFSSLIENTPEERIGSHPAADSNTSLEPMLNFRSLAAVIGDEEKMDESAEHVEDTSNKPQAEGSSSSAAPSVHQPPTEASPETAPVVESHTEAEDDHAGMLPKELETRSVEITSPSTRPEATS</sequence>
<feature type="compositionally biased region" description="Basic and acidic residues" evidence="5">
    <location>
        <begin position="560"/>
        <end position="590"/>
    </location>
</feature>
<proteinExistence type="inferred from homology"/>
<dbReference type="InterPro" id="IPR039301">
    <property type="entry name" value="Sip5/DA2"/>
</dbReference>
<dbReference type="GeneID" id="34576638"/>
<organism evidence="6 7">
    <name type="scientific">Penicillium arizonense</name>
    <dbReference type="NCBI Taxonomy" id="1835702"/>
    <lineage>
        <taxon>Eukaryota</taxon>
        <taxon>Fungi</taxon>
        <taxon>Dikarya</taxon>
        <taxon>Ascomycota</taxon>
        <taxon>Pezizomycotina</taxon>
        <taxon>Eurotiomycetes</taxon>
        <taxon>Eurotiomycetidae</taxon>
        <taxon>Eurotiales</taxon>
        <taxon>Aspergillaceae</taxon>
        <taxon>Penicillium</taxon>
    </lineage>
</organism>
<feature type="region of interest" description="Disordered" evidence="5">
    <location>
        <begin position="239"/>
        <end position="259"/>
    </location>
</feature>
<accession>A0A1F5LIF4</accession>
<evidence type="ECO:0000256" key="1">
    <source>
        <dbReference type="ARBA" id="ARBA00003453"/>
    </source>
</evidence>
<dbReference type="RefSeq" id="XP_022488296.1">
    <property type="nucleotide sequence ID" value="XM_022631904.1"/>
</dbReference>
<feature type="region of interest" description="Disordered" evidence="5">
    <location>
        <begin position="560"/>
        <end position="807"/>
    </location>
</feature>
<feature type="region of interest" description="Disordered" evidence="5">
    <location>
        <begin position="196"/>
        <end position="227"/>
    </location>
</feature>
<feature type="region of interest" description="Disordered" evidence="5">
    <location>
        <begin position="1"/>
        <end position="79"/>
    </location>
</feature>
<feature type="compositionally biased region" description="Low complexity" evidence="5">
    <location>
        <begin position="378"/>
        <end position="399"/>
    </location>
</feature>
<evidence type="ECO:0000256" key="2">
    <source>
        <dbReference type="ARBA" id="ARBA00010402"/>
    </source>
</evidence>
<feature type="region of interest" description="Disordered" evidence="5">
    <location>
        <begin position="370"/>
        <end position="414"/>
    </location>
</feature>
<dbReference type="CDD" id="cd24139">
    <property type="entry name" value="SIP5-like"/>
    <property type="match status" value="1"/>
</dbReference>
<dbReference type="OrthoDB" id="21471at2759"/>
<feature type="compositionally biased region" description="Basic and acidic residues" evidence="5">
    <location>
        <begin position="773"/>
        <end position="793"/>
    </location>
</feature>
<feature type="compositionally biased region" description="Polar residues" evidence="5">
    <location>
        <begin position="21"/>
        <end position="40"/>
    </location>
</feature>
<feature type="compositionally biased region" description="Polar residues" evidence="5">
    <location>
        <begin position="646"/>
        <end position="671"/>
    </location>
</feature>
<reference evidence="6 7" key="1">
    <citation type="journal article" date="2016" name="Sci. Rep.">
        <title>Penicillium arizonense, a new, genome sequenced fungal species, reveals a high chemical diversity in secreted metabolites.</title>
        <authorList>
            <person name="Grijseels S."/>
            <person name="Nielsen J.C."/>
            <person name="Randelovic M."/>
            <person name="Nielsen J."/>
            <person name="Nielsen K.F."/>
            <person name="Workman M."/>
            <person name="Frisvad J.C."/>
        </authorList>
    </citation>
    <scope>NUCLEOTIDE SEQUENCE [LARGE SCALE GENOMIC DNA]</scope>
    <source>
        <strain evidence="6 7">CBS 141311</strain>
    </source>
</reference>
<dbReference type="PANTHER" id="PTHR31315:SF1">
    <property type="entry name" value="PROTEIN SIP5"/>
    <property type="match status" value="1"/>
</dbReference>
<protein>
    <recommendedName>
        <fullName evidence="4">Protein SIP5</fullName>
    </recommendedName>
    <alternativeName>
        <fullName evidence="3">Protein sip5</fullName>
    </alternativeName>
</protein>
<dbReference type="PANTHER" id="PTHR31315">
    <property type="entry name" value="PROTEIN SIP5"/>
    <property type="match status" value="1"/>
</dbReference>
<evidence type="ECO:0000313" key="6">
    <source>
        <dbReference type="EMBL" id="OGE52856.1"/>
    </source>
</evidence>
<feature type="compositionally biased region" description="Basic and acidic residues" evidence="5">
    <location>
        <begin position="55"/>
        <end position="79"/>
    </location>
</feature>
<dbReference type="AlphaFoldDB" id="A0A1F5LIF4"/>
<dbReference type="Proteomes" id="UP000177622">
    <property type="component" value="Unassembled WGS sequence"/>
</dbReference>
<feature type="compositionally biased region" description="Polar residues" evidence="5">
    <location>
        <begin position="741"/>
        <end position="753"/>
    </location>
</feature>
<evidence type="ECO:0000256" key="4">
    <source>
        <dbReference type="ARBA" id="ARBA00021336"/>
    </source>
</evidence>
<feature type="compositionally biased region" description="Polar residues" evidence="5">
    <location>
        <begin position="595"/>
        <end position="604"/>
    </location>
</feature>
<gene>
    <name evidence="6" type="ORF">PENARI_c009G06759</name>
</gene>
<feature type="compositionally biased region" description="Basic and acidic residues" evidence="5">
    <location>
        <begin position="313"/>
        <end position="322"/>
    </location>
</feature>
<dbReference type="STRING" id="1835702.A0A1F5LIF4"/>
<feature type="compositionally biased region" description="Polar residues" evidence="5">
    <location>
        <begin position="794"/>
        <end position="807"/>
    </location>
</feature>
<keyword evidence="7" id="KW-1185">Reference proteome</keyword>
<comment type="caution">
    <text evidence="6">The sequence shown here is derived from an EMBL/GenBank/DDBJ whole genome shotgun (WGS) entry which is preliminary data.</text>
</comment>
<evidence type="ECO:0000313" key="7">
    <source>
        <dbReference type="Proteomes" id="UP000177622"/>
    </source>
</evidence>
<evidence type="ECO:0000256" key="5">
    <source>
        <dbReference type="SAM" id="MobiDB-lite"/>
    </source>
</evidence>
<comment type="similarity">
    <text evidence="2">Belongs to the SIP5 family.</text>
</comment>
<feature type="region of interest" description="Disordered" evidence="5">
    <location>
        <begin position="313"/>
        <end position="344"/>
    </location>
</feature>
<feature type="compositionally biased region" description="Basic and acidic residues" evidence="5">
    <location>
        <begin position="730"/>
        <end position="740"/>
    </location>
</feature>
<feature type="region of interest" description="Disordered" evidence="5">
    <location>
        <begin position="497"/>
        <end position="536"/>
    </location>
</feature>
<evidence type="ECO:0000256" key="3">
    <source>
        <dbReference type="ARBA" id="ARBA00020215"/>
    </source>
</evidence>
<dbReference type="GO" id="GO:0005737">
    <property type="term" value="C:cytoplasm"/>
    <property type="evidence" value="ECO:0007669"/>
    <property type="project" value="TreeGrafter"/>
</dbReference>